<proteinExistence type="predicted"/>
<feature type="chain" id="PRO_5046998009" description="DUF4348 domain-containing protein" evidence="1">
    <location>
        <begin position="22"/>
        <end position="137"/>
    </location>
</feature>
<evidence type="ECO:0000256" key="1">
    <source>
        <dbReference type="SAM" id="SignalP"/>
    </source>
</evidence>
<dbReference type="EMBL" id="CP107006">
    <property type="protein sequence ID" value="UYQ93000.1"/>
    <property type="molecule type" value="Genomic_DNA"/>
</dbReference>
<sequence>MKKSILALCAFLLLFAGFAKSGDTAPKDFESFWKKLHTAIIKKDYTTISQFVEFPLVVEIRKNDSNVQTVKADGFREFFNDYLSRPSDDMTRYEALRAKKQLSEEDLTLINDGSATIDDMEFQKIGGHWKLVYIYAE</sequence>
<evidence type="ECO:0008006" key="4">
    <source>
        <dbReference type="Google" id="ProtNLM"/>
    </source>
</evidence>
<accession>A0ABY6J049</accession>
<protein>
    <recommendedName>
        <fullName evidence="4">DUF4348 domain-containing protein</fullName>
    </recommendedName>
</protein>
<dbReference type="RefSeq" id="WP_244836668.1">
    <property type="nucleotide sequence ID" value="NZ_CP107006.1"/>
</dbReference>
<keyword evidence="1" id="KW-0732">Signal</keyword>
<organism evidence="2 3">
    <name type="scientific">Chitinophaga horti</name>
    <dbReference type="NCBI Taxonomy" id="2920382"/>
    <lineage>
        <taxon>Bacteria</taxon>
        <taxon>Pseudomonadati</taxon>
        <taxon>Bacteroidota</taxon>
        <taxon>Chitinophagia</taxon>
        <taxon>Chitinophagales</taxon>
        <taxon>Chitinophagaceae</taxon>
        <taxon>Chitinophaga</taxon>
    </lineage>
</organism>
<dbReference type="Proteomes" id="UP001162741">
    <property type="component" value="Chromosome"/>
</dbReference>
<name>A0ABY6J049_9BACT</name>
<evidence type="ECO:0000313" key="3">
    <source>
        <dbReference type="Proteomes" id="UP001162741"/>
    </source>
</evidence>
<evidence type="ECO:0000313" key="2">
    <source>
        <dbReference type="EMBL" id="UYQ93000.1"/>
    </source>
</evidence>
<feature type="signal peptide" evidence="1">
    <location>
        <begin position="1"/>
        <end position="21"/>
    </location>
</feature>
<reference evidence="2" key="1">
    <citation type="submission" date="2022-10" db="EMBL/GenBank/DDBJ databases">
        <title>Chitinophaga sp. nov., isolated from soil.</title>
        <authorList>
            <person name="Jeon C.O."/>
        </authorList>
    </citation>
    <scope>NUCLEOTIDE SEQUENCE</scope>
    <source>
        <strain evidence="2">R8</strain>
    </source>
</reference>
<gene>
    <name evidence="2" type="ORF">MKQ68_23245</name>
</gene>
<keyword evidence="3" id="KW-1185">Reference proteome</keyword>